<sequence>MHVSVGSHWEVILIHNIVEHVSRFIPSQSPSAFLPIFLMPTLQTALFLPHHGISRIIASITVPCPRSLPRITLIALSTLSCIWPHNKSFPGWSFHQVSALPRLQILCVRRSHHETEMCQTLFHRADLGCADRIKCSMMPVVVWRVWSCLCFATKDGDAVERSEI</sequence>
<evidence type="ECO:0000313" key="1">
    <source>
        <dbReference type="EMBL" id="TGZ79139.1"/>
    </source>
</evidence>
<dbReference type="EMBL" id="ML220134">
    <property type="protein sequence ID" value="TGZ79139.1"/>
    <property type="molecule type" value="Genomic_DNA"/>
</dbReference>
<protein>
    <submittedName>
        <fullName evidence="1">Uncharacterized protein</fullName>
    </submittedName>
</protein>
<keyword evidence="2" id="KW-1185">Reference proteome</keyword>
<name>A0A4S2MS03_9PEZI</name>
<evidence type="ECO:0000313" key="2">
    <source>
        <dbReference type="Proteomes" id="UP000298138"/>
    </source>
</evidence>
<dbReference type="InParanoid" id="A0A4S2MS03"/>
<gene>
    <name evidence="1" type="ORF">EX30DRAFT_117652</name>
</gene>
<proteinExistence type="predicted"/>
<dbReference type="AlphaFoldDB" id="A0A4S2MS03"/>
<dbReference type="Proteomes" id="UP000298138">
    <property type="component" value="Unassembled WGS sequence"/>
</dbReference>
<accession>A0A4S2MS03</accession>
<reference evidence="1 2" key="1">
    <citation type="submission" date="2019-04" db="EMBL/GenBank/DDBJ databases">
        <title>Comparative genomics and transcriptomics to analyze fruiting body development in filamentous ascomycetes.</title>
        <authorList>
            <consortium name="DOE Joint Genome Institute"/>
            <person name="Lutkenhaus R."/>
            <person name="Traeger S."/>
            <person name="Breuer J."/>
            <person name="Kuo A."/>
            <person name="Lipzen A."/>
            <person name="Pangilinan J."/>
            <person name="Dilworth D."/>
            <person name="Sandor L."/>
            <person name="Poggeler S."/>
            <person name="Barry K."/>
            <person name="Grigoriev I.V."/>
            <person name="Nowrousian M."/>
        </authorList>
    </citation>
    <scope>NUCLEOTIDE SEQUENCE [LARGE SCALE GENOMIC DNA]</scope>
    <source>
        <strain evidence="1 2">CBS 389.68</strain>
    </source>
</reference>
<organism evidence="1 2">
    <name type="scientific">Ascodesmis nigricans</name>
    <dbReference type="NCBI Taxonomy" id="341454"/>
    <lineage>
        <taxon>Eukaryota</taxon>
        <taxon>Fungi</taxon>
        <taxon>Dikarya</taxon>
        <taxon>Ascomycota</taxon>
        <taxon>Pezizomycotina</taxon>
        <taxon>Pezizomycetes</taxon>
        <taxon>Pezizales</taxon>
        <taxon>Ascodesmidaceae</taxon>
        <taxon>Ascodesmis</taxon>
    </lineage>
</organism>